<dbReference type="EMBL" id="CAJOBA010036025">
    <property type="protein sequence ID" value="CAF4015363.1"/>
    <property type="molecule type" value="Genomic_DNA"/>
</dbReference>
<dbReference type="Proteomes" id="UP000677228">
    <property type="component" value="Unassembled WGS sequence"/>
</dbReference>
<dbReference type="AlphaFoldDB" id="A0A8S2EPS0"/>
<dbReference type="Proteomes" id="UP000682733">
    <property type="component" value="Unassembled WGS sequence"/>
</dbReference>
<organism evidence="1 3">
    <name type="scientific">Didymodactylos carnosus</name>
    <dbReference type="NCBI Taxonomy" id="1234261"/>
    <lineage>
        <taxon>Eukaryota</taxon>
        <taxon>Metazoa</taxon>
        <taxon>Spiralia</taxon>
        <taxon>Gnathifera</taxon>
        <taxon>Rotifera</taxon>
        <taxon>Eurotatoria</taxon>
        <taxon>Bdelloidea</taxon>
        <taxon>Philodinida</taxon>
        <taxon>Philodinidae</taxon>
        <taxon>Didymodactylos</taxon>
    </lineage>
</organism>
<name>A0A8S2EPS0_9BILA</name>
<evidence type="ECO:0000313" key="2">
    <source>
        <dbReference type="EMBL" id="CAF4015363.1"/>
    </source>
</evidence>
<protein>
    <submittedName>
        <fullName evidence="1">Uncharacterized protein</fullName>
    </submittedName>
</protein>
<evidence type="ECO:0000313" key="3">
    <source>
        <dbReference type="Proteomes" id="UP000677228"/>
    </source>
</evidence>
<comment type="caution">
    <text evidence="1">The sequence shown here is derived from an EMBL/GenBank/DDBJ whole genome shotgun (WGS) entry which is preliminary data.</text>
</comment>
<proteinExistence type="predicted"/>
<sequence>MHLYGEENTPTISYKTIIGKKVDGGFALLDIKTMVEGFRIKCGLRLMSNTPAKWKFYALQSMATQLQCFDRSLWSNLVPHIQKESSLSHEAADRTVK</sequence>
<gene>
    <name evidence="1" type="ORF">OVA965_LOCUS24217</name>
    <name evidence="2" type="ORF">TMI583_LOCUS24936</name>
</gene>
<reference evidence="1" key="1">
    <citation type="submission" date="2021-02" db="EMBL/GenBank/DDBJ databases">
        <authorList>
            <person name="Nowell W R."/>
        </authorList>
    </citation>
    <scope>NUCLEOTIDE SEQUENCE</scope>
</reference>
<dbReference type="EMBL" id="CAJNOK010014493">
    <property type="protein sequence ID" value="CAF1206021.1"/>
    <property type="molecule type" value="Genomic_DNA"/>
</dbReference>
<accession>A0A8S2EPS0</accession>
<evidence type="ECO:0000313" key="1">
    <source>
        <dbReference type="EMBL" id="CAF1206021.1"/>
    </source>
</evidence>